<name>A0A5J4VLX1_9EUKA</name>
<dbReference type="GO" id="GO:0005634">
    <property type="term" value="C:nucleus"/>
    <property type="evidence" value="ECO:0007669"/>
    <property type="project" value="TreeGrafter"/>
</dbReference>
<dbReference type="Pfam" id="PF00069">
    <property type="entry name" value="Pkinase"/>
    <property type="match status" value="1"/>
</dbReference>
<dbReference type="GO" id="GO:0005524">
    <property type="term" value="F:ATP binding"/>
    <property type="evidence" value="ECO:0007669"/>
    <property type="project" value="UniProtKB-KW"/>
</dbReference>
<dbReference type="InterPro" id="IPR011009">
    <property type="entry name" value="Kinase-like_dom_sf"/>
</dbReference>
<dbReference type="GO" id="GO:0004672">
    <property type="term" value="F:protein kinase activity"/>
    <property type="evidence" value="ECO:0007669"/>
    <property type="project" value="InterPro"/>
</dbReference>
<dbReference type="PROSITE" id="PS50011">
    <property type="entry name" value="PROTEIN_KINASE_DOM"/>
    <property type="match status" value="1"/>
</dbReference>
<evidence type="ECO:0000256" key="2">
    <source>
        <dbReference type="ARBA" id="ARBA00022741"/>
    </source>
</evidence>
<gene>
    <name evidence="6" type="ORF">EZS28_021114</name>
</gene>
<organism evidence="6 7">
    <name type="scientific">Streblomastix strix</name>
    <dbReference type="NCBI Taxonomy" id="222440"/>
    <lineage>
        <taxon>Eukaryota</taxon>
        <taxon>Metamonada</taxon>
        <taxon>Preaxostyla</taxon>
        <taxon>Oxymonadida</taxon>
        <taxon>Streblomastigidae</taxon>
        <taxon>Streblomastix</taxon>
    </lineage>
</organism>
<feature type="domain" description="Protein kinase" evidence="5">
    <location>
        <begin position="1"/>
        <end position="90"/>
    </location>
</feature>
<dbReference type="Proteomes" id="UP000324800">
    <property type="component" value="Unassembled WGS sequence"/>
</dbReference>
<dbReference type="PANTHER" id="PTHR11042">
    <property type="entry name" value="EUKARYOTIC TRANSLATION INITIATION FACTOR 2-ALPHA KINASE EIF2-ALPHA KINASE -RELATED"/>
    <property type="match status" value="1"/>
</dbReference>
<evidence type="ECO:0000256" key="4">
    <source>
        <dbReference type="ARBA" id="ARBA00022840"/>
    </source>
</evidence>
<evidence type="ECO:0000259" key="5">
    <source>
        <dbReference type="PROSITE" id="PS50011"/>
    </source>
</evidence>
<evidence type="ECO:0000256" key="3">
    <source>
        <dbReference type="ARBA" id="ARBA00022777"/>
    </source>
</evidence>
<dbReference type="Gene3D" id="1.10.510.10">
    <property type="entry name" value="Transferase(Phosphotransferase) domain 1"/>
    <property type="match status" value="1"/>
</dbReference>
<dbReference type="AlphaFoldDB" id="A0A5J4VLX1"/>
<accession>A0A5J4VLX1</accession>
<dbReference type="InterPro" id="IPR000719">
    <property type="entry name" value="Prot_kinase_dom"/>
</dbReference>
<dbReference type="InterPro" id="IPR050339">
    <property type="entry name" value="CC_SR_Kinase"/>
</dbReference>
<keyword evidence="3" id="KW-0418">Kinase</keyword>
<dbReference type="SUPFAM" id="SSF56112">
    <property type="entry name" value="Protein kinase-like (PK-like)"/>
    <property type="match status" value="1"/>
</dbReference>
<dbReference type="GO" id="GO:0005737">
    <property type="term" value="C:cytoplasm"/>
    <property type="evidence" value="ECO:0007669"/>
    <property type="project" value="TreeGrafter"/>
</dbReference>
<dbReference type="EMBL" id="SNRW01006286">
    <property type="protein sequence ID" value="KAA6383359.1"/>
    <property type="molecule type" value="Genomic_DNA"/>
</dbReference>
<proteinExistence type="predicted"/>
<comment type="caution">
    <text evidence="6">The sequence shown here is derived from an EMBL/GenBank/DDBJ whole genome shotgun (WGS) entry which is preliminary data.</text>
</comment>
<sequence>MYMVMEYCENGDLRKVISELQQVPEEERRECGIFGQMIRTLDFLHCNGIIHLDINRANIFVMIDGLTLVWFEMLNEFIIQKKNEQKTNST</sequence>
<keyword evidence="1" id="KW-0808">Transferase</keyword>
<keyword evidence="4" id="KW-0067">ATP-binding</keyword>
<evidence type="ECO:0000256" key="1">
    <source>
        <dbReference type="ARBA" id="ARBA00022679"/>
    </source>
</evidence>
<keyword evidence="2" id="KW-0547">Nucleotide-binding</keyword>
<protein>
    <recommendedName>
        <fullName evidence="5">Protein kinase domain-containing protein</fullName>
    </recommendedName>
</protein>
<evidence type="ECO:0000313" key="7">
    <source>
        <dbReference type="Proteomes" id="UP000324800"/>
    </source>
</evidence>
<reference evidence="6 7" key="1">
    <citation type="submission" date="2019-03" db="EMBL/GenBank/DDBJ databases">
        <title>Single cell metagenomics reveals metabolic interactions within the superorganism composed of flagellate Streblomastix strix and complex community of Bacteroidetes bacteria on its surface.</title>
        <authorList>
            <person name="Treitli S.C."/>
            <person name="Kolisko M."/>
            <person name="Husnik F."/>
            <person name="Keeling P."/>
            <person name="Hampl V."/>
        </authorList>
    </citation>
    <scope>NUCLEOTIDE SEQUENCE [LARGE SCALE GENOMIC DNA]</scope>
    <source>
        <strain evidence="6">ST1C</strain>
    </source>
</reference>
<evidence type="ECO:0000313" key="6">
    <source>
        <dbReference type="EMBL" id="KAA6383359.1"/>
    </source>
</evidence>